<evidence type="ECO:0000256" key="1">
    <source>
        <dbReference type="SAM" id="Phobius"/>
    </source>
</evidence>
<dbReference type="OrthoDB" id="5515308at2"/>
<dbReference type="GO" id="GO:0016020">
    <property type="term" value="C:membrane"/>
    <property type="evidence" value="ECO:0007669"/>
    <property type="project" value="GOC"/>
</dbReference>
<accession>A0A5J6WFL9</accession>
<protein>
    <submittedName>
        <fullName evidence="2">DUF962 domain-containing protein</fullName>
    </submittedName>
</protein>
<feature type="transmembrane region" description="Helical" evidence="1">
    <location>
        <begin position="26"/>
        <end position="45"/>
    </location>
</feature>
<feature type="transmembrane region" description="Helical" evidence="1">
    <location>
        <begin position="134"/>
        <end position="152"/>
    </location>
</feature>
<keyword evidence="3" id="KW-1185">Reference proteome</keyword>
<organism evidence="2 3">
    <name type="scientific">Moritella marina ATCC 15381</name>
    <dbReference type="NCBI Taxonomy" id="1202962"/>
    <lineage>
        <taxon>Bacteria</taxon>
        <taxon>Pseudomonadati</taxon>
        <taxon>Pseudomonadota</taxon>
        <taxon>Gammaproteobacteria</taxon>
        <taxon>Alteromonadales</taxon>
        <taxon>Moritellaceae</taxon>
        <taxon>Moritella</taxon>
    </lineage>
</organism>
<dbReference type="KEGG" id="mmaa:FR932_02170"/>
<dbReference type="EMBL" id="CP044399">
    <property type="protein sequence ID" value="QFI36719.1"/>
    <property type="molecule type" value="Genomic_DNA"/>
</dbReference>
<name>A0A5J6WFL9_MORMI</name>
<dbReference type="PANTHER" id="PTHR28026:SF9">
    <property type="entry name" value="2-HYDROXY-PALMITIC ACID DIOXYGENASE MPO1"/>
    <property type="match status" value="1"/>
</dbReference>
<dbReference type="PANTHER" id="PTHR28026">
    <property type="entry name" value="DUF962 DOMAIN PROTEIN (AFU_ORTHOLOGUE AFUA_8G05310)"/>
    <property type="match status" value="1"/>
</dbReference>
<dbReference type="Proteomes" id="UP000327424">
    <property type="component" value="Chromosome"/>
</dbReference>
<keyword evidence="1" id="KW-0812">Transmembrane</keyword>
<dbReference type="AlphaFoldDB" id="A0A5J6WFL9"/>
<evidence type="ECO:0000313" key="2">
    <source>
        <dbReference type="EMBL" id="QFI36719.1"/>
    </source>
</evidence>
<sequence>MSRQSRTVQQWFDEYGVSHQNKTNKLIHWIMVPVIFFTIVGLLWSIPKLDWMGSSPWLNWVTIAMLPAMYFYYTLSKRILLGMLLFTELCLIACYMLTLYLAMPLWVFSAVLFAIAWVFQFIGHKIEGAKPSFFEDLQFLLVGPAWLLGFIYQRVGIRY</sequence>
<dbReference type="Pfam" id="PF06127">
    <property type="entry name" value="Mpo1-like"/>
    <property type="match status" value="1"/>
</dbReference>
<dbReference type="InterPro" id="IPR009305">
    <property type="entry name" value="Mpo1-like"/>
</dbReference>
<keyword evidence="1" id="KW-1133">Transmembrane helix</keyword>
<proteinExistence type="predicted"/>
<feature type="transmembrane region" description="Helical" evidence="1">
    <location>
        <begin position="105"/>
        <end position="122"/>
    </location>
</feature>
<dbReference type="GO" id="GO:0046521">
    <property type="term" value="P:sphingoid catabolic process"/>
    <property type="evidence" value="ECO:0007669"/>
    <property type="project" value="TreeGrafter"/>
</dbReference>
<dbReference type="RefSeq" id="WP_019441950.1">
    <property type="nucleotide sequence ID" value="NZ_ALOE01000023.1"/>
</dbReference>
<keyword evidence="1" id="KW-0472">Membrane</keyword>
<evidence type="ECO:0000313" key="3">
    <source>
        <dbReference type="Proteomes" id="UP000327424"/>
    </source>
</evidence>
<reference evidence="2 3" key="1">
    <citation type="submission" date="2019-09" db="EMBL/GenBank/DDBJ databases">
        <title>Hybrid Assembly of the complete Genome of the Deep-Sea Bacterium Moritella marina from long Nanopore and Illumina reads.</title>
        <authorList>
            <person name="Magin S."/>
            <person name="Georgoulis A."/>
            <person name="Papadimitriou K."/>
            <person name="Iliakis G."/>
            <person name="Vorgias C.E."/>
        </authorList>
    </citation>
    <scope>NUCLEOTIDE SEQUENCE [LARGE SCALE GENOMIC DNA]</scope>
    <source>
        <strain evidence="2 3">MP-1</strain>
    </source>
</reference>
<gene>
    <name evidence="2" type="ORF">FR932_02170</name>
</gene>
<feature type="transmembrane region" description="Helical" evidence="1">
    <location>
        <begin position="57"/>
        <end position="73"/>
    </location>
</feature>